<feature type="compositionally biased region" description="Low complexity" evidence="1">
    <location>
        <begin position="116"/>
        <end position="130"/>
    </location>
</feature>
<feature type="compositionally biased region" description="Pro residues" evidence="1">
    <location>
        <begin position="184"/>
        <end position="193"/>
    </location>
</feature>
<feature type="region of interest" description="Disordered" evidence="1">
    <location>
        <begin position="628"/>
        <end position="805"/>
    </location>
</feature>
<evidence type="ECO:0000256" key="1">
    <source>
        <dbReference type="SAM" id="MobiDB-lite"/>
    </source>
</evidence>
<gene>
    <name evidence="2" type="ORF">PPROV_001120000</name>
</gene>
<feature type="compositionally biased region" description="Low complexity" evidence="1">
    <location>
        <begin position="333"/>
        <end position="342"/>
    </location>
</feature>
<feature type="compositionally biased region" description="Basic and acidic residues" evidence="1">
    <location>
        <begin position="33"/>
        <end position="48"/>
    </location>
</feature>
<name>A0A830HYZ5_9CHLO</name>
<feature type="compositionally biased region" description="Basic and acidic residues" evidence="1">
    <location>
        <begin position="155"/>
        <end position="169"/>
    </location>
</feature>
<dbReference type="Proteomes" id="UP000660262">
    <property type="component" value="Unassembled WGS sequence"/>
</dbReference>
<feature type="region of interest" description="Disordered" evidence="1">
    <location>
        <begin position="1"/>
        <end position="48"/>
    </location>
</feature>
<comment type="caution">
    <text evidence="2">The sequence shown here is derived from an EMBL/GenBank/DDBJ whole genome shotgun (WGS) entry which is preliminary data.</text>
</comment>
<dbReference type="EMBL" id="BNJQ01000042">
    <property type="protein sequence ID" value="GHP12472.1"/>
    <property type="molecule type" value="Genomic_DNA"/>
</dbReference>
<feature type="region of interest" description="Disordered" evidence="1">
    <location>
        <begin position="315"/>
        <end position="343"/>
    </location>
</feature>
<feature type="compositionally biased region" description="Low complexity" evidence="1">
    <location>
        <begin position="737"/>
        <end position="757"/>
    </location>
</feature>
<sequence>MSRDGEPVMEPDLDASNASQNLGDADPTQGTHQQRENEPLLTPEERTDMIRIIATTDDLEERREILAVLEEDYVRTEAAAAAQMSPGQLYLLRRRRRQEYSGNDTTAAAPPVLRESTSTTSVARTGTTPTKASPTKVNISHEQLTAALESTLSKGRAEREALMGKRRESTDDDGSNTPRKMPSMPTPTKPADPPESIFMSRDGEPVKGAIEGRLSMSWRTADEDDNDGAIAVGLTAMARFPSSPASALLTPSLVASLLSDASLSRPGPSPSASLSAQHLFTSMGMGTQDVLTLLRRLRLTFAPACAAWNASSENHELVPPWDDHESSGSEGGNNNNNNNNNNAASDPLTSLYAYDAASLFVTAILAATSTAAMLPESAITAELVQLLDDAVPIPVKQGNVPCDGADFQRLAANAHLEVRDWVARAHVRNLGENLANMPPEGYASVRAFIETYLPEPPAGIPKQIASDWEKRRSFLLDNACQDHFMAILTDERGDETGQPHGDAVRALRNLATHMRNVMRRCGGDELFVAAADKAGVVAEASAAIGCLLEADFPFQGALQLSVPGPKINPKANAAWKAAKASFLSPPPQVPYASEAGGLFDDVPETPVTLAATVWAPAAAFEAEAQQQVAKAMSPDRPKAPAAAAFEAEAQQQVAKAMSPDRPKAPSAAAFEAEAQQKAPLRVRTTPVKDPPFPTRTRRRGVIPEQFPADGADGAGGGPQVSNTRSRLRGDVERQPQAEAAAAAEAPSPSPYAGAAEAPSPPPSPTLSALFRQSEALQKSEIEDEESKGERVREALKRPRKIAPESATAKFMRMLAAKKIAKKKKARIA</sequence>
<evidence type="ECO:0000313" key="3">
    <source>
        <dbReference type="Proteomes" id="UP000660262"/>
    </source>
</evidence>
<keyword evidence="3" id="KW-1185">Reference proteome</keyword>
<feature type="region of interest" description="Disordered" evidence="1">
    <location>
        <begin position="100"/>
        <end position="137"/>
    </location>
</feature>
<reference evidence="2" key="1">
    <citation type="submission" date="2020-10" db="EMBL/GenBank/DDBJ databases">
        <title>Unveiling of a novel bifunctional photoreceptor, Dualchrome1, isolated from a cosmopolitan green alga.</title>
        <authorList>
            <person name="Suzuki S."/>
            <person name="Kawachi M."/>
        </authorList>
    </citation>
    <scope>NUCLEOTIDE SEQUENCE</scope>
    <source>
        <strain evidence="2">NIES 2893</strain>
    </source>
</reference>
<protein>
    <submittedName>
        <fullName evidence="2">Uncharacterized protein</fullName>
    </submittedName>
</protein>
<feature type="region of interest" description="Disordered" evidence="1">
    <location>
        <begin position="150"/>
        <end position="202"/>
    </location>
</feature>
<feature type="compositionally biased region" description="Low complexity" evidence="1">
    <location>
        <begin position="639"/>
        <end position="656"/>
    </location>
</feature>
<organism evidence="2 3">
    <name type="scientific">Pycnococcus provasolii</name>
    <dbReference type="NCBI Taxonomy" id="41880"/>
    <lineage>
        <taxon>Eukaryota</taxon>
        <taxon>Viridiplantae</taxon>
        <taxon>Chlorophyta</taxon>
        <taxon>Pseudoscourfieldiophyceae</taxon>
        <taxon>Pseudoscourfieldiales</taxon>
        <taxon>Pycnococcaceae</taxon>
        <taxon>Pycnococcus</taxon>
    </lineage>
</organism>
<evidence type="ECO:0000313" key="2">
    <source>
        <dbReference type="EMBL" id="GHP12472.1"/>
    </source>
</evidence>
<feature type="compositionally biased region" description="Basic and acidic residues" evidence="1">
    <location>
        <begin position="315"/>
        <end position="327"/>
    </location>
</feature>
<feature type="compositionally biased region" description="Polar residues" evidence="1">
    <location>
        <begin position="16"/>
        <end position="32"/>
    </location>
</feature>
<feature type="compositionally biased region" description="Low complexity" evidence="1">
    <location>
        <begin position="664"/>
        <end position="678"/>
    </location>
</feature>
<proteinExistence type="predicted"/>
<feature type="compositionally biased region" description="Basic and acidic residues" evidence="1">
    <location>
        <begin position="787"/>
        <end position="796"/>
    </location>
</feature>
<accession>A0A830HYZ5</accession>
<dbReference type="AlphaFoldDB" id="A0A830HYZ5"/>